<name>A0ABQ2HFN7_9BACT</name>
<feature type="chain" id="PRO_5046140758" evidence="1">
    <location>
        <begin position="24"/>
        <end position="105"/>
    </location>
</feature>
<organism evidence="2 3">
    <name type="scientific">Dyadobacter beijingensis</name>
    <dbReference type="NCBI Taxonomy" id="365489"/>
    <lineage>
        <taxon>Bacteria</taxon>
        <taxon>Pseudomonadati</taxon>
        <taxon>Bacteroidota</taxon>
        <taxon>Cytophagia</taxon>
        <taxon>Cytophagales</taxon>
        <taxon>Spirosomataceae</taxon>
        <taxon>Dyadobacter</taxon>
    </lineage>
</organism>
<protein>
    <submittedName>
        <fullName evidence="2">Uncharacterized protein</fullName>
    </submittedName>
</protein>
<comment type="caution">
    <text evidence="2">The sequence shown here is derived from an EMBL/GenBank/DDBJ whole genome shotgun (WGS) entry which is preliminary data.</text>
</comment>
<evidence type="ECO:0000313" key="3">
    <source>
        <dbReference type="Proteomes" id="UP000632339"/>
    </source>
</evidence>
<proteinExistence type="predicted"/>
<evidence type="ECO:0000256" key="1">
    <source>
        <dbReference type="SAM" id="SignalP"/>
    </source>
</evidence>
<dbReference type="Proteomes" id="UP000632339">
    <property type="component" value="Unassembled WGS sequence"/>
</dbReference>
<dbReference type="PROSITE" id="PS51257">
    <property type="entry name" value="PROKAR_LIPOPROTEIN"/>
    <property type="match status" value="1"/>
</dbReference>
<accession>A0ABQ2HFN7</accession>
<reference evidence="3" key="1">
    <citation type="journal article" date="2019" name="Int. J. Syst. Evol. Microbiol.">
        <title>The Global Catalogue of Microorganisms (GCM) 10K type strain sequencing project: providing services to taxonomists for standard genome sequencing and annotation.</title>
        <authorList>
            <consortium name="The Broad Institute Genomics Platform"/>
            <consortium name="The Broad Institute Genome Sequencing Center for Infectious Disease"/>
            <person name="Wu L."/>
            <person name="Ma J."/>
        </authorList>
    </citation>
    <scope>NUCLEOTIDE SEQUENCE [LARGE SCALE GENOMIC DNA]</scope>
    <source>
        <strain evidence="3">CGMCC 1.6375</strain>
    </source>
</reference>
<gene>
    <name evidence="2" type="ORF">GCM10010967_07200</name>
</gene>
<feature type="signal peptide" evidence="1">
    <location>
        <begin position="1"/>
        <end position="23"/>
    </location>
</feature>
<keyword evidence="1" id="KW-0732">Signal</keyword>
<keyword evidence="3" id="KW-1185">Reference proteome</keyword>
<dbReference type="EMBL" id="BMLI01000001">
    <property type="protein sequence ID" value="GGM78057.1"/>
    <property type="molecule type" value="Genomic_DNA"/>
</dbReference>
<evidence type="ECO:0000313" key="2">
    <source>
        <dbReference type="EMBL" id="GGM78057.1"/>
    </source>
</evidence>
<sequence length="105" mass="11715">MKRKSTSLAALIFAVAAQLFVNAVPFMCSCEWGNPPDGCTKNKVGYYVNDQMPGCCYQNKLPSPYTVTKLVKLCGSNNWTQALYMDQMMIDTYCNMDCTARKSAN</sequence>